<sequence>MFVGAEYIKVDEKEKRVNNSAKYYRAKIEKVDHNPFFRLYCFGFLCNDCGTLPKLNN</sequence>
<dbReference type="HOGENOM" id="CLU_2985796_0_0_2"/>
<organism evidence="1 2">
    <name type="scientific">Nitrososphaera gargensis (strain Ga9.2)</name>
    <dbReference type="NCBI Taxonomy" id="1237085"/>
    <lineage>
        <taxon>Archaea</taxon>
        <taxon>Nitrososphaerota</taxon>
        <taxon>Nitrososphaeria</taxon>
        <taxon>Nitrososphaerales</taxon>
        <taxon>Nitrososphaeraceae</taxon>
        <taxon>Nitrososphaera</taxon>
    </lineage>
</organism>
<dbReference type="BioCyc" id="CNIT1237085:G1324-406-MONOMER"/>
<keyword evidence="2" id="KW-1185">Reference proteome</keyword>
<dbReference type="InParanoid" id="K0ILU2"/>
<dbReference type="AlphaFoldDB" id="K0ILU2"/>
<evidence type="ECO:0000313" key="1">
    <source>
        <dbReference type="EMBL" id="AFU57354.1"/>
    </source>
</evidence>
<name>K0ILU2_NITGG</name>
<dbReference type="EMBL" id="CP002408">
    <property type="protein sequence ID" value="AFU57354.1"/>
    <property type="molecule type" value="Genomic_DNA"/>
</dbReference>
<dbReference type="Proteomes" id="UP000008037">
    <property type="component" value="Chromosome"/>
</dbReference>
<proteinExistence type="predicted"/>
<reference evidence="1 2" key="1">
    <citation type="journal article" date="2012" name="Environ. Microbiol.">
        <title>The genome of the ammonia-oxidizing Candidatus Nitrososphaera gargensis: insights into metabolic versatility and environmental adaptations.</title>
        <authorList>
            <person name="Spang A."/>
            <person name="Poehlein A."/>
            <person name="Offre P."/>
            <person name="Zumbragel S."/>
            <person name="Haider S."/>
            <person name="Rychlik N."/>
            <person name="Nowka B."/>
            <person name="Schmeisser C."/>
            <person name="Lebedeva E.V."/>
            <person name="Rattei T."/>
            <person name="Bohm C."/>
            <person name="Schmid M."/>
            <person name="Galushko A."/>
            <person name="Hatzenpichler R."/>
            <person name="Weinmaier T."/>
            <person name="Daniel R."/>
            <person name="Schleper C."/>
            <person name="Spieck E."/>
            <person name="Streit W."/>
            <person name="Wagner M."/>
        </authorList>
    </citation>
    <scope>NUCLEOTIDE SEQUENCE [LARGE SCALE GENOMIC DNA]</scope>
    <source>
        <strain evidence="2">Ga9.2</strain>
    </source>
</reference>
<evidence type="ECO:0000313" key="2">
    <source>
        <dbReference type="Proteomes" id="UP000008037"/>
    </source>
</evidence>
<accession>K0ILU2</accession>
<gene>
    <name evidence="1" type="ordered locus">Ngar_c04070</name>
</gene>
<protein>
    <submittedName>
        <fullName evidence="1">Uncharacterized protein</fullName>
    </submittedName>
</protein>
<dbReference type="KEGG" id="nga:Ngar_c04070"/>